<comment type="caution">
    <text evidence="16">The sequence shown here is derived from an EMBL/GenBank/DDBJ whole genome shotgun (WGS) entry which is preliminary data.</text>
</comment>
<dbReference type="PROSITE" id="PS50157">
    <property type="entry name" value="ZINC_FINGER_C2H2_2"/>
    <property type="match status" value="4"/>
</dbReference>
<evidence type="ECO:0000256" key="4">
    <source>
        <dbReference type="ARBA" id="ARBA00022737"/>
    </source>
</evidence>
<dbReference type="InterPro" id="IPR036236">
    <property type="entry name" value="Znf_C2H2_sf"/>
</dbReference>
<evidence type="ECO:0000256" key="2">
    <source>
        <dbReference type="ARBA" id="ARBA00022491"/>
    </source>
</evidence>
<comment type="subcellular location">
    <subcellularLocation>
        <location evidence="1">Nucleus</location>
    </subcellularLocation>
</comment>
<evidence type="ECO:0000256" key="9">
    <source>
        <dbReference type="ARBA" id="ARBA00023159"/>
    </source>
</evidence>
<feature type="domain" description="BTB" evidence="14">
    <location>
        <begin position="104"/>
        <end position="171"/>
    </location>
</feature>
<organism evidence="16 17">
    <name type="scientific">Chloebia gouldiae</name>
    <name type="common">Gouldian finch</name>
    <name type="synonym">Erythrura gouldiae</name>
    <dbReference type="NCBI Taxonomy" id="44316"/>
    <lineage>
        <taxon>Eukaryota</taxon>
        <taxon>Metazoa</taxon>
        <taxon>Chordata</taxon>
        <taxon>Craniata</taxon>
        <taxon>Vertebrata</taxon>
        <taxon>Euteleostomi</taxon>
        <taxon>Archelosauria</taxon>
        <taxon>Archosauria</taxon>
        <taxon>Dinosauria</taxon>
        <taxon>Saurischia</taxon>
        <taxon>Theropoda</taxon>
        <taxon>Coelurosauria</taxon>
        <taxon>Aves</taxon>
        <taxon>Neognathae</taxon>
        <taxon>Neoaves</taxon>
        <taxon>Telluraves</taxon>
        <taxon>Australaves</taxon>
        <taxon>Passeriformes</taxon>
        <taxon>Passeroidea</taxon>
        <taxon>Passeridae</taxon>
        <taxon>Chloebia</taxon>
    </lineage>
</organism>
<dbReference type="Gene3D" id="3.30.160.60">
    <property type="entry name" value="Classic Zinc Finger"/>
    <property type="match status" value="4"/>
</dbReference>
<evidence type="ECO:0000259" key="15">
    <source>
        <dbReference type="PROSITE" id="PS50157"/>
    </source>
</evidence>
<evidence type="ECO:0000256" key="5">
    <source>
        <dbReference type="ARBA" id="ARBA00022771"/>
    </source>
</evidence>
<dbReference type="PANTHER" id="PTHR24394:SF36">
    <property type="entry name" value="B-CELL LYMPHOMA 6 PROTEIN ISOFORM X1"/>
    <property type="match status" value="1"/>
</dbReference>
<dbReference type="PROSITE" id="PS50097">
    <property type="entry name" value="BTB"/>
    <property type="match status" value="1"/>
</dbReference>
<dbReference type="GO" id="GO:0043565">
    <property type="term" value="F:sequence-specific DNA binding"/>
    <property type="evidence" value="ECO:0007669"/>
    <property type="project" value="UniProtKB-ARBA"/>
</dbReference>
<proteinExistence type="predicted"/>
<feature type="compositionally biased region" description="Polar residues" evidence="13">
    <location>
        <begin position="406"/>
        <end position="443"/>
    </location>
</feature>
<keyword evidence="2" id="KW-0678">Repressor</keyword>
<dbReference type="FunFam" id="3.30.160.60:FF:001790">
    <property type="entry name" value="BCL6A, transcription repressor a"/>
    <property type="match status" value="1"/>
</dbReference>
<dbReference type="PROSITE" id="PS00028">
    <property type="entry name" value="ZINC_FINGER_C2H2_1"/>
    <property type="match status" value="4"/>
</dbReference>
<dbReference type="GO" id="GO:0008270">
    <property type="term" value="F:zinc ion binding"/>
    <property type="evidence" value="ECO:0007669"/>
    <property type="project" value="UniProtKB-KW"/>
</dbReference>
<dbReference type="InterPro" id="IPR000210">
    <property type="entry name" value="BTB/POZ_dom"/>
</dbReference>
<evidence type="ECO:0000256" key="11">
    <source>
        <dbReference type="ARBA" id="ARBA00023242"/>
    </source>
</evidence>
<dbReference type="Pfam" id="PF00096">
    <property type="entry name" value="zf-C2H2"/>
    <property type="match status" value="2"/>
</dbReference>
<feature type="region of interest" description="Disordered" evidence="13">
    <location>
        <begin position="511"/>
        <end position="543"/>
    </location>
</feature>
<evidence type="ECO:0000313" key="17">
    <source>
        <dbReference type="Proteomes" id="UP000276834"/>
    </source>
</evidence>
<feature type="region of interest" description="Disordered" evidence="13">
    <location>
        <begin position="376"/>
        <end position="444"/>
    </location>
</feature>
<sequence length="792" mass="88473">MGFLGEVPAGKGCSLNHWGRPIAFLEGNSSDCPVWPPPKWVLCLFQTFLCGHSQPWHTASSAAREPPPARLKMASPADSCIQFTRHASDVLLNLNRLRSRDILTDVVIIVNREQFRAHKTVLMACSGLFYSIFTDQLKCNLNVINLDPEINPEGFCILLDFMYTSRLNLRENNIMAVMATALYLQMEHVVDTCRRFVKSSEAEMVSAVKTPREEFLAGRMLGHPEVMAYRSRDVSENSMPLQNGSLCNGRAFAPGLINSLSGSPISYHGYSPLPLNSFLVDDELREMRMPLSELTRAGAFPKERILPCDSSRTIPTEYVRTITDISANMCHATIYAPKEGAAEEARSDMHYSVASGPKPVIPSVRNNPYFPCDKVAKEEERTSSEDEISQHFEPTNTPLDRKGLISPQSPQKSDCQPNSPTESSSSKNARIGQNSTSLFTKSPTDPKACNWKKYKFIVLNSLNQNTKQDSADQNEMGTLSPRTYVPMSTCQQSMEPEHLNVQSPTKISVNGEDSTIPQASRLNNIVNRSRDGSPRSSEGQSPLYMHSSKCSSCGCQSPQHTEMCLHTPGSNFGEEMGETQSEYSDSSCENGAFFCNECDCRFSEEASLKRHSLQVHSDKPYKCDRCQASFRYKGNLASHKTVHTGLEILKLRHMALTPSYNPIDQKSHLGRTPFLRITLAASGMPSSLGLFLTQSCSLQVAHLRAHVLIHTGEKPYPCEICGTRFRHLQTLKSHLRIHTGEKPYHCEKCNLHFRHKSQLRLHLRQKHGAITNTKVQYRISGSEVPPELPKAC</sequence>
<dbReference type="FunFam" id="3.30.160.60:FF:000289">
    <property type="entry name" value="B-cell CLL/lymphoma 6, member B"/>
    <property type="match status" value="1"/>
</dbReference>
<dbReference type="SUPFAM" id="SSF57667">
    <property type="entry name" value="beta-beta-alpha zinc fingers"/>
    <property type="match status" value="2"/>
</dbReference>
<keyword evidence="10" id="KW-0804">Transcription</keyword>
<gene>
    <name evidence="16" type="ORF">DV515_00008704</name>
</gene>
<keyword evidence="4" id="KW-0677">Repeat</keyword>
<dbReference type="GO" id="GO:0000981">
    <property type="term" value="F:DNA-binding transcription factor activity, RNA polymerase II-specific"/>
    <property type="evidence" value="ECO:0007669"/>
    <property type="project" value="TreeGrafter"/>
</dbReference>
<evidence type="ECO:0000313" key="16">
    <source>
        <dbReference type="EMBL" id="RLW00677.1"/>
    </source>
</evidence>
<dbReference type="SMART" id="SM00225">
    <property type="entry name" value="BTB"/>
    <property type="match status" value="1"/>
</dbReference>
<feature type="domain" description="C2H2-type" evidence="15">
    <location>
        <begin position="716"/>
        <end position="743"/>
    </location>
</feature>
<dbReference type="SUPFAM" id="SSF54695">
    <property type="entry name" value="POZ domain"/>
    <property type="match status" value="1"/>
</dbReference>
<feature type="domain" description="C2H2-type" evidence="15">
    <location>
        <begin position="593"/>
        <end position="621"/>
    </location>
</feature>
<dbReference type="GO" id="GO:0005634">
    <property type="term" value="C:nucleus"/>
    <property type="evidence" value="ECO:0007669"/>
    <property type="project" value="UniProtKB-SubCell"/>
</dbReference>
<dbReference type="Pfam" id="PF00651">
    <property type="entry name" value="BTB"/>
    <property type="match status" value="1"/>
</dbReference>
<evidence type="ECO:0000259" key="14">
    <source>
        <dbReference type="PROSITE" id="PS50097"/>
    </source>
</evidence>
<feature type="domain" description="C2H2-type" evidence="15">
    <location>
        <begin position="621"/>
        <end position="648"/>
    </location>
</feature>
<dbReference type="SMART" id="SM00355">
    <property type="entry name" value="ZnF_C2H2"/>
    <property type="match status" value="4"/>
</dbReference>
<keyword evidence="8" id="KW-0238">DNA-binding</keyword>
<keyword evidence="6" id="KW-0862">Zinc</keyword>
<dbReference type="Proteomes" id="UP000276834">
    <property type="component" value="Unassembled WGS sequence"/>
</dbReference>
<dbReference type="InterPro" id="IPR013087">
    <property type="entry name" value="Znf_C2H2_type"/>
</dbReference>
<dbReference type="AlphaFoldDB" id="A0A3L8SFR1"/>
<dbReference type="OrthoDB" id="5560627at2759"/>
<evidence type="ECO:0008006" key="18">
    <source>
        <dbReference type="Google" id="ProtNLM"/>
    </source>
</evidence>
<dbReference type="STRING" id="44316.ENSEGOP00005007191"/>
<feature type="compositionally biased region" description="Polar residues" evidence="13">
    <location>
        <begin position="511"/>
        <end position="527"/>
    </location>
</feature>
<keyword evidence="9" id="KW-0010">Activator</keyword>
<name>A0A3L8SFR1_CHLGU</name>
<accession>A0A3L8SFR1</accession>
<evidence type="ECO:0000256" key="3">
    <source>
        <dbReference type="ARBA" id="ARBA00022723"/>
    </source>
</evidence>
<dbReference type="InterPro" id="IPR011333">
    <property type="entry name" value="SKP1/BTB/POZ_sf"/>
</dbReference>
<dbReference type="GO" id="GO:0045892">
    <property type="term" value="P:negative regulation of DNA-templated transcription"/>
    <property type="evidence" value="ECO:0007669"/>
    <property type="project" value="UniProtKB-ARBA"/>
</dbReference>
<evidence type="ECO:0000256" key="6">
    <source>
        <dbReference type="ARBA" id="ARBA00022833"/>
    </source>
</evidence>
<keyword evidence="11" id="KW-0539">Nucleus</keyword>
<feature type="domain" description="C2H2-type" evidence="15">
    <location>
        <begin position="744"/>
        <end position="767"/>
    </location>
</feature>
<dbReference type="CDD" id="cd18331">
    <property type="entry name" value="BTB_POZ_ZBTB27_BCL6"/>
    <property type="match status" value="1"/>
</dbReference>
<evidence type="ECO:0000256" key="12">
    <source>
        <dbReference type="PROSITE-ProRule" id="PRU00042"/>
    </source>
</evidence>
<evidence type="ECO:0000256" key="8">
    <source>
        <dbReference type="ARBA" id="ARBA00023125"/>
    </source>
</evidence>
<dbReference type="FunFam" id="3.30.160.60:FF:000468">
    <property type="entry name" value="B-cell lymphoma 6 protein-like"/>
    <property type="match status" value="1"/>
</dbReference>
<keyword evidence="17" id="KW-1185">Reference proteome</keyword>
<protein>
    <recommendedName>
        <fullName evidence="18">BCL6 protein</fullName>
    </recommendedName>
</protein>
<reference evidence="16 17" key="1">
    <citation type="journal article" date="2018" name="Proc. R. Soc. B">
        <title>A non-coding region near Follistatin controls head colour polymorphism in the Gouldian finch.</title>
        <authorList>
            <person name="Toomey M.B."/>
            <person name="Marques C.I."/>
            <person name="Andrade P."/>
            <person name="Araujo P.M."/>
            <person name="Sabatino S."/>
            <person name="Gazda M.A."/>
            <person name="Afonso S."/>
            <person name="Lopes R.J."/>
            <person name="Corbo J.C."/>
            <person name="Carneiro M."/>
        </authorList>
    </citation>
    <scope>NUCLEOTIDE SEQUENCE [LARGE SCALE GENOMIC DNA]</scope>
    <source>
        <strain evidence="16">Red01</strain>
        <tissue evidence="16">Muscle</tissue>
    </source>
</reference>
<dbReference type="EMBL" id="QUSF01000026">
    <property type="protein sequence ID" value="RLW00677.1"/>
    <property type="molecule type" value="Genomic_DNA"/>
</dbReference>
<evidence type="ECO:0000256" key="1">
    <source>
        <dbReference type="ARBA" id="ARBA00004123"/>
    </source>
</evidence>
<dbReference type="FunFam" id="3.30.160.60:FF:000457">
    <property type="entry name" value="B-cell lymphoma 6 protein-like"/>
    <property type="match status" value="1"/>
</dbReference>
<evidence type="ECO:0000256" key="7">
    <source>
        <dbReference type="ARBA" id="ARBA00023015"/>
    </source>
</evidence>
<feature type="compositionally biased region" description="Basic and acidic residues" evidence="13">
    <location>
        <begin position="376"/>
        <end position="390"/>
    </location>
</feature>
<evidence type="ECO:0000256" key="13">
    <source>
        <dbReference type="SAM" id="MobiDB-lite"/>
    </source>
</evidence>
<dbReference type="FunFam" id="3.30.710.10:FF:000025">
    <property type="entry name" value="B-cell lymphoma 6 protein-like"/>
    <property type="match status" value="1"/>
</dbReference>
<dbReference type="PANTHER" id="PTHR24394">
    <property type="entry name" value="ZINC FINGER PROTEIN"/>
    <property type="match status" value="1"/>
</dbReference>
<keyword evidence="7" id="KW-0805">Transcription regulation</keyword>
<dbReference type="Gene3D" id="3.30.710.10">
    <property type="entry name" value="Potassium Channel Kv1.1, Chain A"/>
    <property type="match status" value="1"/>
</dbReference>
<keyword evidence="5 12" id="KW-0863">Zinc-finger</keyword>
<evidence type="ECO:0000256" key="10">
    <source>
        <dbReference type="ARBA" id="ARBA00023163"/>
    </source>
</evidence>
<keyword evidence="3" id="KW-0479">Metal-binding</keyword>